<dbReference type="InterPro" id="IPR010323">
    <property type="entry name" value="DUF924"/>
</dbReference>
<sequence>MHTDALAVLDFWFGPPDDPGHAQPRPQWFTKDDAFDDQIRQRFGPLIERALVGDIDDWLTRPVDPLPALARVIVLDQFTRNTFRGTARAFAGDDMALQTARALVASGADRALTGVQRQFAYLPFEHAEDLSHQRTAVQLFQQLAADEPARAELVVWAQKHLDIVARFGRFPHRNAALGRASTAEEAAFLLTPGSGF</sequence>
<name>A0A480AJ90_9BURK</name>
<dbReference type="InterPro" id="IPR011990">
    <property type="entry name" value="TPR-like_helical_dom_sf"/>
</dbReference>
<dbReference type="Proteomes" id="UP000301751">
    <property type="component" value="Unassembled WGS sequence"/>
</dbReference>
<gene>
    <name evidence="1" type="ORF">AQPW35_07950</name>
</gene>
<dbReference type="AlphaFoldDB" id="A0A480AJ90"/>
<dbReference type="Pfam" id="PF06041">
    <property type="entry name" value="DUF924"/>
    <property type="match status" value="1"/>
</dbReference>
<evidence type="ECO:0000313" key="2">
    <source>
        <dbReference type="Proteomes" id="UP000301751"/>
    </source>
</evidence>
<evidence type="ECO:0000313" key="1">
    <source>
        <dbReference type="EMBL" id="GCL61714.1"/>
    </source>
</evidence>
<dbReference type="OrthoDB" id="7593450at2"/>
<protein>
    <recommendedName>
        <fullName evidence="3">DUF924 domain-containing protein</fullName>
    </recommendedName>
</protein>
<reference evidence="2" key="1">
    <citation type="submission" date="2019-03" db="EMBL/GenBank/DDBJ databases">
        <title>Aquabacterium pictum sp.nov., the first bacteriochlorophyll a-containing freshwater bacterium in the genus Aquabacterium of the class Betaproteobacteria.</title>
        <authorList>
            <person name="Hirose S."/>
            <person name="Tank M."/>
            <person name="Hara E."/>
            <person name="Tamaki H."/>
            <person name="Takaichi S."/>
            <person name="Haruta S."/>
            <person name="Hanada S."/>
        </authorList>
    </citation>
    <scope>NUCLEOTIDE SEQUENCE [LARGE SCALE GENOMIC DNA]</scope>
    <source>
        <strain evidence="2">W35</strain>
    </source>
</reference>
<keyword evidence="2" id="KW-1185">Reference proteome</keyword>
<accession>A0A480AJ90</accession>
<dbReference type="EMBL" id="BJCL01000001">
    <property type="protein sequence ID" value="GCL61714.1"/>
    <property type="molecule type" value="Genomic_DNA"/>
</dbReference>
<dbReference type="Gene3D" id="1.25.40.10">
    <property type="entry name" value="Tetratricopeptide repeat domain"/>
    <property type="match status" value="1"/>
</dbReference>
<evidence type="ECO:0008006" key="3">
    <source>
        <dbReference type="Google" id="ProtNLM"/>
    </source>
</evidence>
<proteinExistence type="predicted"/>
<dbReference type="RefSeq" id="WP_137731436.1">
    <property type="nucleotide sequence ID" value="NZ_BJCL01000001.1"/>
</dbReference>
<dbReference type="Gene3D" id="1.20.58.320">
    <property type="entry name" value="TPR-like"/>
    <property type="match status" value="1"/>
</dbReference>
<organism evidence="1 2">
    <name type="scientific">Pseudaquabacterium pictum</name>
    <dbReference type="NCBI Taxonomy" id="2315236"/>
    <lineage>
        <taxon>Bacteria</taxon>
        <taxon>Pseudomonadati</taxon>
        <taxon>Pseudomonadota</taxon>
        <taxon>Betaproteobacteria</taxon>
        <taxon>Burkholderiales</taxon>
        <taxon>Sphaerotilaceae</taxon>
        <taxon>Pseudaquabacterium</taxon>
    </lineage>
</organism>
<comment type="caution">
    <text evidence="1">The sequence shown here is derived from an EMBL/GenBank/DDBJ whole genome shotgun (WGS) entry which is preliminary data.</text>
</comment>
<dbReference type="SUPFAM" id="SSF48452">
    <property type="entry name" value="TPR-like"/>
    <property type="match status" value="1"/>
</dbReference>